<dbReference type="AlphaFoldDB" id="A0A0C9XM61"/>
<accession>A0A0C9XM61</accession>
<gene>
    <name evidence="2" type="ORF">K443DRAFT_674454</name>
</gene>
<name>A0A0C9XM61_9AGAR</name>
<dbReference type="PROSITE" id="PS50181">
    <property type="entry name" value="FBOX"/>
    <property type="match status" value="1"/>
</dbReference>
<organism evidence="2 3">
    <name type="scientific">Laccaria amethystina LaAM-08-1</name>
    <dbReference type="NCBI Taxonomy" id="1095629"/>
    <lineage>
        <taxon>Eukaryota</taxon>
        <taxon>Fungi</taxon>
        <taxon>Dikarya</taxon>
        <taxon>Basidiomycota</taxon>
        <taxon>Agaricomycotina</taxon>
        <taxon>Agaricomycetes</taxon>
        <taxon>Agaricomycetidae</taxon>
        <taxon>Agaricales</taxon>
        <taxon>Agaricineae</taxon>
        <taxon>Hydnangiaceae</taxon>
        <taxon>Laccaria</taxon>
    </lineage>
</organism>
<feature type="domain" description="F-box" evidence="1">
    <location>
        <begin position="1"/>
        <end position="45"/>
    </location>
</feature>
<dbReference type="HOGENOM" id="CLU_566242_0_0_1"/>
<reference evidence="2 3" key="1">
    <citation type="submission" date="2014-04" db="EMBL/GenBank/DDBJ databases">
        <authorList>
            <consortium name="DOE Joint Genome Institute"/>
            <person name="Kuo A."/>
            <person name="Kohler A."/>
            <person name="Nagy L.G."/>
            <person name="Floudas D."/>
            <person name="Copeland A."/>
            <person name="Barry K.W."/>
            <person name="Cichocki N."/>
            <person name="Veneault-Fourrey C."/>
            <person name="LaButti K."/>
            <person name="Lindquist E.A."/>
            <person name="Lipzen A."/>
            <person name="Lundell T."/>
            <person name="Morin E."/>
            <person name="Murat C."/>
            <person name="Sun H."/>
            <person name="Tunlid A."/>
            <person name="Henrissat B."/>
            <person name="Grigoriev I.V."/>
            <person name="Hibbett D.S."/>
            <person name="Martin F."/>
            <person name="Nordberg H.P."/>
            <person name="Cantor M.N."/>
            <person name="Hua S.X."/>
        </authorList>
    </citation>
    <scope>NUCLEOTIDE SEQUENCE [LARGE SCALE GENOMIC DNA]</scope>
    <source>
        <strain evidence="2 3">LaAM-08-1</strain>
    </source>
</reference>
<dbReference type="InterPro" id="IPR015943">
    <property type="entry name" value="WD40/YVTN_repeat-like_dom_sf"/>
</dbReference>
<dbReference type="Pfam" id="PF00646">
    <property type="entry name" value="F-box"/>
    <property type="match status" value="1"/>
</dbReference>
<dbReference type="Proteomes" id="UP000054477">
    <property type="component" value="Unassembled WGS sequence"/>
</dbReference>
<dbReference type="OrthoDB" id="1259151at2759"/>
<keyword evidence="3" id="KW-1185">Reference proteome</keyword>
<dbReference type="InterPro" id="IPR036322">
    <property type="entry name" value="WD40_repeat_dom_sf"/>
</dbReference>
<dbReference type="Gene3D" id="2.130.10.10">
    <property type="entry name" value="YVTN repeat-like/Quinoprotein amine dehydrogenase"/>
    <property type="match status" value="1"/>
</dbReference>
<dbReference type="EMBL" id="KN838554">
    <property type="protein sequence ID" value="KIK06176.1"/>
    <property type="molecule type" value="Genomic_DNA"/>
</dbReference>
<dbReference type="SUPFAM" id="SSF50978">
    <property type="entry name" value="WD40 repeat-like"/>
    <property type="match status" value="1"/>
</dbReference>
<evidence type="ECO:0000313" key="2">
    <source>
        <dbReference type="EMBL" id="KIK06176.1"/>
    </source>
</evidence>
<sequence length="484" mass="52806">MSLTTLPTDILILVLEGLGVLELIALSSTCHKLHSMVYEFGWVGYLRSNPRPSYGLSSLRPKWSPRCRVQYDYLTDTAWEKFNFVARPLSRPWQGKLQPTLAISPSRLVVAAGSTLYSYKFGNLGEGLSPSIHLEGTFSFVEEPHEPSRNITGATFVQDGGRDRTLYVAFQDGAIERVMLIASELNGKTISATRTIVPSFPNFDFVESFSFDRDSLLSLSSTGLAKLENLSASDESSSSMIEVKSRSWVSLLSLNSSTPYAAFGTSSTTPVAIHPITNTQLSSVPSAILYTDKGVTLPTDRLPSTAVYGLSHAPPSSPWGSSKEIVVTGWFDGVVRCYDLRSSTCTSLESGRTQNPGPIPLRPVMSLSDKWSEEPIYSVSCGGGSSSHIAAGTARHSVVSFWDVRYPKEGWKVYAPGNDPSPVYSVILESSRFFGVTQSRPFVYDFGPGLTANTYPPLTHVRGDGLKQRRGSLSFSVMVVPHSH</sequence>
<dbReference type="InterPro" id="IPR001810">
    <property type="entry name" value="F-box_dom"/>
</dbReference>
<dbReference type="InterPro" id="IPR036047">
    <property type="entry name" value="F-box-like_dom_sf"/>
</dbReference>
<evidence type="ECO:0000313" key="3">
    <source>
        <dbReference type="Proteomes" id="UP000054477"/>
    </source>
</evidence>
<protein>
    <recommendedName>
        <fullName evidence="1">F-box domain-containing protein</fullName>
    </recommendedName>
</protein>
<evidence type="ECO:0000259" key="1">
    <source>
        <dbReference type="PROSITE" id="PS50181"/>
    </source>
</evidence>
<dbReference type="SUPFAM" id="SSF81383">
    <property type="entry name" value="F-box domain"/>
    <property type="match status" value="1"/>
</dbReference>
<dbReference type="CDD" id="cd09917">
    <property type="entry name" value="F-box_SF"/>
    <property type="match status" value="1"/>
</dbReference>
<proteinExistence type="predicted"/>
<reference evidence="3" key="2">
    <citation type="submission" date="2015-01" db="EMBL/GenBank/DDBJ databases">
        <title>Evolutionary Origins and Diversification of the Mycorrhizal Mutualists.</title>
        <authorList>
            <consortium name="DOE Joint Genome Institute"/>
            <consortium name="Mycorrhizal Genomics Consortium"/>
            <person name="Kohler A."/>
            <person name="Kuo A."/>
            <person name="Nagy L.G."/>
            <person name="Floudas D."/>
            <person name="Copeland A."/>
            <person name="Barry K.W."/>
            <person name="Cichocki N."/>
            <person name="Veneault-Fourrey C."/>
            <person name="LaButti K."/>
            <person name="Lindquist E.A."/>
            <person name="Lipzen A."/>
            <person name="Lundell T."/>
            <person name="Morin E."/>
            <person name="Murat C."/>
            <person name="Riley R."/>
            <person name="Ohm R."/>
            <person name="Sun H."/>
            <person name="Tunlid A."/>
            <person name="Henrissat B."/>
            <person name="Grigoriev I.V."/>
            <person name="Hibbett D.S."/>
            <person name="Martin F."/>
        </authorList>
    </citation>
    <scope>NUCLEOTIDE SEQUENCE [LARGE SCALE GENOMIC DNA]</scope>
    <source>
        <strain evidence="3">LaAM-08-1</strain>
    </source>
</reference>